<accession>A0A7J7W7X5</accession>
<dbReference type="EMBL" id="JACAGC010000011">
    <property type="protein sequence ID" value="KAF6333406.1"/>
    <property type="molecule type" value="Genomic_DNA"/>
</dbReference>
<evidence type="ECO:0000313" key="2">
    <source>
        <dbReference type="Proteomes" id="UP000585614"/>
    </source>
</evidence>
<proteinExistence type="predicted"/>
<dbReference type="Proteomes" id="UP000585614">
    <property type="component" value="Unassembled WGS sequence"/>
</dbReference>
<organism evidence="1 2">
    <name type="scientific">Rhinolophus ferrumequinum</name>
    <name type="common">Greater horseshoe bat</name>
    <dbReference type="NCBI Taxonomy" id="59479"/>
    <lineage>
        <taxon>Eukaryota</taxon>
        <taxon>Metazoa</taxon>
        <taxon>Chordata</taxon>
        <taxon>Craniata</taxon>
        <taxon>Vertebrata</taxon>
        <taxon>Euteleostomi</taxon>
        <taxon>Mammalia</taxon>
        <taxon>Eutheria</taxon>
        <taxon>Laurasiatheria</taxon>
        <taxon>Chiroptera</taxon>
        <taxon>Yinpterochiroptera</taxon>
        <taxon>Rhinolophoidea</taxon>
        <taxon>Rhinolophidae</taxon>
        <taxon>Rhinolophinae</taxon>
        <taxon>Rhinolophus</taxon>
    </lineage>
</organism>
<protein>
    <submittedName>
        <fullName evidence="1">Uncharacterized protein</fullName>
    </submittedName>
</protein>
<gene>
    <name evidence="1" type="ORF">mRhiFer1_008164</name>
</gene>
<name>A0A7J7W7X5_RHIFE</name>
<comment type="caution">
    <text evidence="1">The sequence shown here is derived from an EMBL/GenBank/DDBJ whole genome shotgun (WGS) entry which is preliminary data.</text>
</comment>
<dbReference type="AlphaFoldDB" id="A0A7J7W7X5"/>
<evidence type="ECO:0000313" key="1">
    <source>
        <dbReference type="EMBL" id="KAF6333406.1"/>
    </source>
</evidence>
<reference evidence="1 2" key="1">
    <citation type="journal article" date="2020" name="Nature">
        <title>Six reference-quality genomes reveal evolution of bat adaptations.</title>
        <authorList>
            <person name="Jebb D."/>
            <person name="Huang Z."/>
            <person name="Pippel M."/>
            <person name="Hughes G.M."/>
            <person name="Lavrichenko K."/>
            <person name="Devanna P."/>
            <person name="Winkler S."/>
            <person name="Jermiin L.S."/>
            <person name="Skirmuntt E.C."/>
            <person name="Katzourakis A."/>
            <person name="Burkitt-Gray L."/>
            <person name="Ray D.A."/>
            <person name="Sullivan K.A.M."/>
            <person name="Roscito J.G."/>
            <person name="Kirilenko B.M."/>
            <person name="Davalos L.M."/>
            <person name="Corthals A.P."/>
            <person name="Power M.L."/>
            <person name="Jones G."/>
            <person name="Ransome R.D."/>
            <person name="Dechmann D.K.N."/>
            <person name="Locatelli A.G."/>
            <person name="Puechmaille S.J."/>
            <person name="Fedrigo O."/>
            <person name="Jarvis E.D."/>
            <person name="Hiller M."/>
            <person name="Vernes S.C."/>
            <person name="Myers E.W."/>
            <person name="Teeling E.C."/>
        </authorList>
    </citation>
    <scope>NUCLEOTIDE SEQUENCE [LARGE SCALE GENOMIC DNA]</scope>
    <source>
        <strain evidence="1">MRhiFer1</strain>
        <tissue evidence="1">Lung</tissue>
    </source>
</reference>
<sequence>MAAFPAGRPSAWSLSARWIGRPEKEAPRENMPSRKDMNAMLVHHSLPTEDLRRHLWRLLQNGHVGPLVQRLLRIPRRRQQSIKPSVGPFSVQGPLLLYMSHARDASPAPTLTRCRSEACSAVCQSLAMFPFPYQPLSLPVPLSLGSGKHPRMGLWELIENTST</sequence>